<gene>
    <name evidence="1" type="ORF">MERR_LOCUS44627</name>
</gene>
<evidence type="ECO:0000313" key="2">
    <source>
        <dbReference type="Proteomes" id="UP000467841"/>
    </source>
</evidence>
<dbReference type="Proteomes" id="UP000467841">
    <property type="component" value="Unassembled WGS sequence"/>
</dbReference>
<proteinExistence type="predicted"/>
<comment type="caution">
    <text evidence="1">The sequence shown here is derived from an EMBL/GenBank/DDBJ whole genome shotgun (WGS) entry which is preliminary data.</text>
</comment>
<dbReference type="EMBL" id="CACVBM020001686">
    <property type="protein sequence ID" value="CAA7057391.1"/>
    <property type="molecule type" value="Genomic_DNA"/>
</dbReference>
<evidence type="ECO:0000313" key="1">
    <source>
        <dbReference type="EMBL" id="CAA7057391.1"/>
    </source>
</evidence>
<name>A0A6D2KVY3_9BRAS</name>
<accession>A0A6D2KVY3</accession>
<sequence length="72" mass="8348">MKLSLSQKLEEDYKLEATSCLKKRISDLESQLARADAHIVIDQVHELEEMDKSFAMNRERLKSQKKRVGENG</sequence>
<protein>
    <submittedName>
        <fullName evidence="1">Uncharacterized protein</fullName>
    </submittedName>
</protein>
<organism evidence="1 2">
    <name type="scientific">Microthlaspi erraticum</name>
    <dbReference type="NCBI Taxonomy" id="1685480"/>
    <lineage>
        <taxon>Eukaryota</taxon>
        <taxon>Viridiplantae</taxon>
        <taxon>Streptophyta</taxon>
        <taxon>Embryophyta</taxon>
        <taxon>Tracheophyta</taxon>
        <taxon>Spermatophyta</taxon>
        <taxon>Magnoliopsida</taxon>
        <taxon>eudicotyledons</taxon>
        <taxon>Gunneridae</taxon>
        <taxon>Pentapetalae</taxon>
        <taxon>rosids</taxon>
        <taxon>malvids</taxon>
        <taxon>Brassicales</taxon>
        <taxon>Brassicaceae</taxon>
        <taxon>Coluteocarpeae</taxon>
        <taxon>Microthlaspi</taxon>
    </lineage>
</organism>
<reference evidence="1" key="1">
    <citation type="submission" date="2020-01" db="EMBL/GenBank/DDBJ databases">
        <authorList>
            <person name="Mishra B."/>
        </authorList>
    </citation>
    <scope>NUCLEOTIDE SEQUENCE [LARGE SCALE GENOMIC DNA]</scope>
</reference>
<keyword evidence="2" id="KW-1185">Reference proteome</keyword>
<dbReference type="AlphaFoldDB" id="A0A6D2KVY3"/>